<protein>
    <submittedName>
        <fullName evidence="5">Uncharacterized protein</fullName>
    </submittedName>
</protein>
<dbReference type="PANTHER" id="PTHR14614">
    <property type="entry name" value="HEPATOCELLULAR CARCINOMA-ASSOCIATED ANTIGEN"/>
    <property type="match status" value="1"/>
</dbReference>
<keyword evidence="1" id="KW-0489">Methyltransferase</keyword>
<dbReference type="GO" id="GO:0005634">
    <property type="term" value="C:nucleus"/>
    <property type="evidence" value="ECO:0007669"/>
    <property type="project" value="TreeGrafter"/>
</dbReference>
<dbReference type="Proteomes" id="UP001234581">
    <property type="component" value="Unassembled WGS sequence"/>
</dbReference>
<gene>
    <name evidence="5" type="ORF">O0I10_009329</name>
</gene>
<dbReference type="InterPro" id="IPR019410">
    <property type="entry name" value="Methyltransf_16"/>
</dbReference>
<dbReference type="RefSeq" id="XP_058339848.1">
    <property type="nucleotide sequence ID" value="XM_058489323.1"/>
</dbReference>
<keyword evidence="2" id="KW-0808">Transferase</keyword>
<dbReference type="AlphaFoldDB" id="A0AAD7XS81"/>
<evidence type="ECO:0000256" key="1">
    <source>
        <dbReference type="ARBA" id="ARBA00022603"/>
    </source>
</evidence>
<dbReference type="Gene3D" id="3.40.50.150">
    <property type="entry name" value="Vaccinia Virus protein VP39"/>
    <property type="match status" value="1"/>
</dbReference>
<evidence type="ECO:0000313" key="6">
    <source>
        <dbReference type="Proteomes" id="UP001234581"/>
    </source>
</evidence>
<evidence type="ECO:0000256" key="3">
    <source>
        <dbReference type="ARBA" id="ARBA00022691"/>
    </source>
</evidence>
<evidence type="ECO:0000256" key="2">
    <source>
        <dbReference type="ARBA" id="ARBA00022679"/>
    </source>
</evidence>
<name>A0AAD7XS81_9FUNG</name>
<organism evidence="5 6">
    <name type="scientific">Lichtheimia ornata</name>
    <dbReference type="NCBI Taxonomy" id="688661"/>
    <lineage>
        <taxon>Eukaryota</taxon>
        <taxon>Fungi</taxon>
        <taxon>Fungi incertae sedis</taxon>
        <taxon>Mucoromycota</taxon>
        <taxon>Mucoromycotina</taxon>
        <taxon>Mucoromycetes</taxon>
        <taxon>Mucorales</taxon>
        <taxon>Lichtheimiaceae</taxon>
        <taxon>Lichtheimia</taxon>
    </lineage>
</organism>
<keyword evidence="6" id="KW-1185">Reference proteome</keyword>
<dbReference type="EMBL" id="JARTCD010000054">
    <property type="protein sequence ID" value="KAJ8654934.1"/>
    <property type="molecule type" value="Genomic_DNA"/>
</dbReference>
<dbReference type="PANTHER" id="PTHR14614:SF164">
    <property type="entry name" value="HISTONE-ARGININE METHYLTRANSFERASE METTL23"/>
    <property type="match status" value="1"/>
</dbReference>
<dbReference type="Pfam" id="PF10294">
    <property type="entry name" value="Methyltransf_16"/>
    <property type="match status" value="1"/>
</dbReference>
<evidence type="ECO:0000313" key="5">
    <source>
        <dbReference type="EMBL" id="KAJ8654934.1"/>
    </source>
</evidence>
<proteinExistence type="inferred from homology"/>
<dbReference type="InterPro" id="IPR029063">
    <property type="entry name" value="SAM-dependent_MTases_sf"/>
</dbReference>
<reference evidence="5 6" key="1">
    <citation type="submission" date="2023-03" db="EMBL/GenBank/DDBJ databases">
        <title>Genome sequence of Lichtheimia ornata CBS 291.66.</title>
        <authorList>
            <person name="Mohabir J.T."/>
            <person name="Shea T.P."/>
            <person name="Kurbessoian T."/>
            <person name="Berby B."/>
            <person name="Fontaine J."/>
            <person name="Livny J."/>
            <person name="Gnirke A."/>
            <person name="Stajich J.E."/>
            <person name="Cuomo C.A."/>
        </authorList>
    </citation>
    <scope>NUCLEOTIDE SEQUENCE [LARGE SCALE GENOMIC DNA]</scope>
    <source>
        <strain evidence="5">CBS 291.66</strain>
    </source>
</reference>
<comment type="caution">
    <text evidence="5">The sequence shown here is derived from an EMBL/GenBank/DDBJ whole genome shotgun (WGS) entry which is preliminary data.</text>
</comment>
<dbReference type="GO" id="GO:0008168">
    <property type="term" value="F:methyltransferase activity"/>
    <property type="evidence" value="ECO:0007669"/>
    <property type="project" value="UniProtKB-KW"/>
</dbReference>
<comment type="similarity">
    <text evidence="4">Belongs to the methyltransferase superfamily. METTL23 family.</text>
</comment>
<accession>A0AAD7XS81</accession>
<dbReference type="SUPFAM" id="SSF53335">
    <property type="entry name" value="S-adenosyl-L-methionine-dependent methyltransferases"/>
    <property type="match status" value="1"/>
</dbReference>
<evidence type="ECO:0000256" key="4">
    <source>
        <dbReference type="ARBA" id="ARBA00043988"/>
    </source>
</evidence>
<sequence>MDENRLQQAKQSVKRITFRDASGQCDILVKQILDSAYGCYIWPSALSLSNYVWNHRERFTNSTMLEIGAGVSLPSLLLAKTHHVQHVILSDLPSILPLIRSCFILNDIDQALYDIRELQWGDLEAAKQMIAMVEEQEGNKKIDFILGSDTFYDPADFEKLLMTISFLLRHHNPECVFITAYQERSAKRSIQYLLDKWHLKCKSIPSSFVGEWSIVEDHQAQDEMSASAGSLSSVFLLEISLL</sequence>
<keyword evidence="3" id="KW-0949">S-adenosyl-L-methionine</keyword>
<dbReference type="GeneID" id="83216736"/>
<dbReference type="GO" id="GO:0005737">
    <property type="term" value="C:cytoplasm"/>
    <property type="evidence" value="ECO:0007669"/>
    <property type="project" value="TreeGrafter"/>
</dbReference>
<dbReference type="GO" id="GO:0032259">
    <property type="term" value="P:methylation"/>
    <property type="evidence" value="ECO:0007669"/>
    <property type="project" value="UniProtKB-KW"/>
</dbReference>